<dbReference type="EMBL" id="JANFAV010000001">
    <property type="protein sequence ID" value="MCW6533801.1"/>
    <property type="molecule type" value="Genomic_DNA"/>
</dbReference>
<dbReference type="Proteomes" id="UP001165565">
    <property type="component" value="Unassembled WGS sequence"/>
</dbReference>
<dbReference type="RefSeq" id="WP_265267843.1">
    <property type="nucleotide sequence ID" value="NZ_JANFAV010000001.1"/>
</dbReference>
<dbReference type="AlphaFoldDB" id="A0AA41ZBX6"/>
<protein>
    <submittedName>
        <fullName evidence="1">Uncharacterized protein</fullName>
    </submittedName>
</protein>
<comment type="caution">
    <text evidence="1">The sequence shown here is derived from an EMBL/GenBank/DDBJ whole genome shotgun (WGS) entry which is preliminary data.</text>
</comment>
<gene>
    <name evidence="1" type="ORF">NEE01_03285</name>
</gene>
<sequence length="67" mass="7494">MEVWCFSDARGLGALTADENGANLPVELGPWHLIAGLSLSEEHADEREARRLIVEHGFCWFGEKLRS</sequence>
<accession>A0AA41ZBX6</accession>
<keyword evidence="2" id="KW-1185">Reference proteome</keyword>
<proteinExistence type="predicted"/>
<reference evidence="1" key="1">
    <citation type="submission" date="2022-06" db="EMBL/GenBank/DDBJ databases">
        <title>Sphingomonas sp. nov. isolated from rhizosphere soil of tomato.</title>
        <authorList>
            <person name="Dong H."/>
            <person name="Gao R."/>
        </authorList>
    </citation>
    <scope>NUCLEOTIDE SEQUENCE</scope>
    <source>
        <strain evidence="1">MMSM24</strain>
    </source>
</reference>
<name>A0AA41ZBX6_9SPHN</name>
<evidence type="ECO:0000313" key="2">
    <source>
        <dbReference type="Proteomes" id="UP001165565"/>
    </source>
</evidence>
<organism evidence="1 2">
    <name type="scientific">Sphingomonas lycopersici</name>
    <dbReference type="NCBI Taxonomy" id="2951807"/>
    <lineage>
        <taxon>Bacteria</taxon>
        <taxon>Pseudomonadati</taxon>
        <taxon>Pseudomonadota</taxon>
        <taxon>Alphaproteobacteria</taxon>
        <taxon>Sphingomonadales</taxon>
        <taxon>Sphingomonadaceae</taxon>
        <taxon>Sphingomonas</taxon>
    </lineage>
</organism>
<evidence type="ECO:0000313" key="1">
    <source>
        <dbReference type="EMBL" id="MCW6533801.1"/>
    </source>
</evidence>